<dbReference type="GO" id="GO:0005509">
    <property type="term" value="F:calcium ion binding"/>
    <property type="evidence" value="ECO:0007669"/>
    <property type="project" value="InterPro"/>
</dbReference>
<keyword evidence="6" id="KW-0106">Calcium</keyword>
<name>K1QP38_MAGGI</name>
<dbReference type="InterPro" id="IPR051022">
    <property type="entry name" value="Notch_Cell-Fate_Det"/>
</dbReference>
<feature type="domain" description="EGF-like" evidence="12">
    <location>
        <begin position="387"/>
        <end position="423"/>
    </location>
</feature>
<dbReference type="PRINTS" id="PR00010">
    <property type="entry name" value="EGFBLOOD"/>
</dbReference>
<evidence type="ECO:0000256" key="10">
    <source>
        <dbReference type="ARBA" id="ARBA00023180"/>
    </source>
</evidence>
<dbReference type="InterPro" id="IPR009030">
    <property type="entry name" value="Growth_fac_rcpt_cys_sf"/>
</dbReference>
<dbReference type="FunFam" id="2.10.25.10:FF:000122">
    <property type="entry name" value="Protein crumbs homolog 2"/>
    <property type="match status" value="6"/>
</dbReference>
<evidence type="ECO:0000256" key="7">
    <source>
        <dbReference type="ARBA" id="ARBA00022989"/>
    </source>
</evidence>
<gene>
    <name evidence="13" type="ORF">CGI_10013342</name>
</gene>
<feature type="domain" description="EGF-like" evidence="12">
    <location>
        <begin position="235"/>
        <end position="271"/>
    </location>
</feature>
<dbReference type="PROSITE" id="PS01187">
    <property type="entry name" value="EGF_CA"/>
    <property type="match status" value="2"/>
</dbReference>
<feature type="domain" description="EGF-like" evidence="12">
    <location>
        <begin position="349"/>
        <end position="385"/>
    </location>
</feature>
<dbReference type="InterPro" id="IPR018097">
    <property type="entry name" value="EGF_Ca-bd_CS"/>
</dbReference>
<evidence type="ECO:0000256" key="5">
    <source>
        <dbReference type="ARBA" id="ARBA00022737"/>
    </source>
</evidence>
<feature type="disulfide bond" evidence="11">
    <location>
        <begin position="337"/>
        <end position="346"/>
    </location>
</feature>
<dbReference type="PANTHER" id="PTHR24049:SF22">
    <property type="entry name" value="DROSOPHILA CRUMBS HOMOLOG"/>
    <property type="match status" value="1"/>
</dbReference>
<evidence type="ECO:0000259" key="12">
    <source>
        <dbReference type="PROSITE" id="PS50026"/>
    </source>
</evidence>
<feature type="domain" description="EGF-like" evidence="12">
    <location>
        <begin position="425"/>
        <end position="461"/>
    </location>
</feature>
<dbReference type="GO" id="GO:0032991">
    <property type="term" value="C:protein-containing complex"/>
    <property type="evidence" value="ECO:0007669"/>
    <property type="project" value="TreeGrafter"/>
</dbReference>
<sequence>MECEVRLSASVGKQPTILVRHRLTYVYSYCSNPQNNTLECISGCTVADFDGDNIRCRFALGLDECGSICSNHSSYLTLNETACAFYFHYDVSYGDYAVALQIEDFTDSSSSVPLSSVPLQVTEFHVMSPLPFTMSAISQPIVDEYQVTMSLESVVNNVIGTYVVCFSAETNKSPSSFEIQDWVSYFGATRTTILTIEMHYKLCPNTYHWIGLNDIANEGTFVWVKDSTIVFEIVDIDDCNPEPCQNNGTCTDLVNGFQCDCVAGFNGANCENNIDECASEPCQNNGTCIDLINDYTCACTVGFNGTNCTIDIDECASEPCQNNGTCIDLINDYTCACTVGFNGTNCTIDIDDCNPEPCQNNGTCTDLVNDYHCDCVAGFNGTNCDINIDECASEPCQNNGTCIDLINDYTCACTVGFNGTNCTIDIDECASEPCQNNGTCIDLINDYTCACTVGFNGTNCTIDIDDCNPEPCQNNGTCTDLVNDYHCDCVAGFNGTNCDINVDLCASSPCKNNGTCTNLINSFQCQCPLEFNGTTCSMGSTVVINSIRKGSLIVDFDLIIPDDPVSKVQVVDTVYKLVNGLAFVNYSGEVVNVTSASFNSSAGTVIITNSTDGCSIMNSMNVCLPEYRCHEFNNYTVACISGTRAGKMMLLYSDSVAWSAINRRLGRVKGTMSWFTLSLTRGGSILCWFTR</sequence>
<protein>
    <submittedName>
        <fullName evidence="13">Fibropellin-1</fullName>
    </submittedName>
</protein>
<feature type="disulfide bond" evidence="11">
    <location>
        <begin position="527"/>
        <end position="536"/>
    </location>
</feature>
<keyword evidence="3" id="KW-0812">Transmembrane</keyword>
<dbReference type="FunFam" id="2.10.25.10:FF:000247">
    <property type="entry name" value="Delta/notch like EGF repeat containing"/>
    <property type="match status" value="1"/>
</dbReference>
<feature type="disulfide bond" evidence="11">
    <location>
        <begin position="489"/>
        <end position="498"/>
    </location>
</feature>
<organism evidence="13">
    <name type="scientific">Magallana gigas</name>
    <name type="common">Pacific oyster</name>
    <name type="synonym">Crassostrea gigas</name>
    <dbReference type="NCBI Taxonomy" id="29159"/>
    <lineage>
        <taxon>Eukaryota</taxon>
        <taxon>Metazoa</taxon>
        <taxon>Spiralia</taxon>
        <taxon>Lophotrochozoa</taxon>
        <taxon>Mollusca</taxon>
        <taxon>Bivalvia</taxon>
        <taxon>Autobranchia</taxon>
        <taxon>Pteriomorphia</taxon>
        <taxon>Ostreida</taxon>
        <taxon>Ostreoidea</taxon>
        <taxon>Ostreidae</taxon>
        <taxon>Magallana</taxon>
    </lineage>
</organism>
<dbReference type="AlphaFoldDB" id="K1QP38"/>
<feature type="domain" description="EGF-like" evidence="12">
    <location>
        <begin position="273"/>
        <end position="309"/>
    </location>
</feature>
<dbReference type="GO" id="GO:0005886">
    <property type="term" value="C:plasma membrane"/>
    <property type="evidence" value="ECO:0007669"/>
    <property type="project" value="TreeGrafter"/>
</dbReference>
<dbReference type="PROSITE" id="PS50026">
    <property type="entry name" value="EGF_3"/>
    <property type="match status" value="8"/>
</dbReference>
<dbReference type="SMART" id="SM00181">
    <property type="entry name" value="EGF"/>
    <property type="match status" value="8"/>
</dbReference>
<evidence type="ECO:0000256" key="2">
    <source>
        <dbReference type="ARBA" id="ARBA00022536"/>
    </source>
</evidence>
<dbReference type="InterPro" id="IPR013032">
    <property type="entry name" value="EGF-like_CS"/>
</dbReference>
<dbReference type="HOGENOM" id="CLU_398646_0_0_1"/>
<dbReference type="InterPro" id="IPR000152">
    <property type="entry name" value="EGF-type_Asp/Asn_hydroxyl_site"/>
</dbReference>
<accession>K1QP38</accession>
<dbReference type="PROSITE" id="PS00022">
    <property type="entry name" value="EGF_1"/>
    <property type="match status" value="8"/>
</dbReference>
<keyword evidence="5" id="KW-0677">Repeat</keyword>
<feature type="disulfide bond" evidence="11">
    <location>
        <begin position="413"/>
        <end position="422"/>
    </location>
</feature>
<dbReference type="SMART" id="SM00179">
    <property type="entry name" value="EGF_CA"/>
    <property type="match status" value="8"/>
</dbReference>
<dbReference type="GO" id="GO:0007157">
    <property type="term" value="P:heterophilic cell-cell adhesion via plasma membrane cell adhesion molecules"/>
    <property type="evidence" value="ECO:0007669"/>
    <property type="project" value="TreeGrafter"/>
</dbReference>
<keyword evidence="4" id="KW-0732">Signal</keyword>
<comment type="caution">
    <text evidence="11">Lacks conserved residue(s) required for the propagation of feature annotation.</text>
</comment>
<keyword evidence="9 11" id="KW-1015">Disulfide bond</keyword>
<dbReference type="CDD" id="cd00054">
    <property type="entry name" value="EGF_CA"/>
    <property type="match status" value="8"/>
</dbReference>
<dbReference type="Pfam" id="PF00008">
    <property type="entry name" value="EGF"/>
    <property type="match status" value="7"/>
</dbReference>
<dbReference type="SUPFAM" id="SSF57196">
    <property type="entry name" value="EGF/Laminin"/>
    <property type="match status" value="5"/>
</dbReference>
<keyword evidence="10" id="KW-0325">Glycoprotein</keyword>
<dbReference type="PANTHER" id="PTHR24049">
    <property type="entry name" value="CRUMBS FAMILY MEMBER"/>
    <property type="match status" value="1"/>
</dbReference>
<feature type="domain" description="EGF-like" evidence="12">
    <location>
        <begin position="311"/>
        <end position="347"/>
    </location>
</feature>
<keyword evidence="7" id="KW-1133">Transmembrane helix</keyword>
<evidence type="ECO:0000256" key="3">
    <source>
        <dbReference type="ARBA" id="ARBA00022692"/>
    </source>
</evidence>
<reference evidence="13" key="1">
    <citation type="journal article" date="2012" name="Nature">
        <title>The oyster genome reveals stress adaptation and complexity of shell formation.</title>
        <authorList>
            <person name="Zhang G."/>
            <person name="Fang X."/>
            <person name="Guo X."/>
            <person name="Li L."/>
            <person name="Luo R."/>
            <person name="Xu F."/>
            <person name="Yang P."/>
            <person name="Zhang L."/>
            <person name="Wang X."/>
            <person name="Qi H."/>
            <person name="Xiong Z."/>
            <person name="Que H."/>
            <person name="Xie Y."/>
            <person name="Holland P.W."/>
            <person name="Paps J."/>
            <person name="Zhu Y."/>
            <person name="Wu F."/>
            <person name="Chen Y."/>
            <person name="Wang J."/>
            <person name="Peng C."/>
            <person name="Meng J."/>
            <person name="Yang L."/>
            <person name="Liu J."/>
            <person name="Wen B."/>
            <person name="Zhang N."/>
            <person name="Huang Z."/>
            <person name="Zhu Q."/>
            <person name="Feng Y."/>
            <person name="Mount A."/>
            <person name="Hedgecock D."/>
            <person name="Xu Z."/>
            <person name="Liu Y."/>
            <person name="Domazet-Loso T."/>
            <person name="Du Y."/>
            <person name="Sun X."/>
            <person name="Zhang S."/>
            <person name="Liu B."/>
            <person name="Cheng P."/>
            <person name="Jiang X."/>
            <person name="Li J."/>
            <person name="Fan D."/>
            <person name="Wang W."/>
            <person name="Fu W."/>
            <person name="Wang T."/>
            <person name="Wang B."/>
            <person name="Zhang J."/>
            <person name="Peng Z."/>
            <person name="Li Y."/>
            <person name="Li N."/>
            <person name="Wang J."/>
            <person name="Chen M."/>
            <person name="He Y."/>
            <person name="Tan F."/>
            <person name="Song X."/>
            <person name="Zheng Q."/>
            <person name="Huang R."/>
            <person name="Yang H."/>
            <person name="Du X."/>
            <person name="Chen L."/>
            <person name="Yang M."/>
            <person name="Gaffney P.M."/>
            <person name="Wang S."/>
            <person name="Luo L."/>
            <person name="She Z."/>
            <person name="Ming Y."/>
            <person name="Huang W."/>
            <person name="Zhang S."/>
            <person name="Huang B."/>
            <person name="Zhang Y."/>
            <person name="Qu T."/>
            <person name="Ni P."/>
            <person name="Miao G."/>
            <person name="Wang J."/>
            <person name="Wang Q."/>
            <person name="Steinberg C.E."/>
            <person name="Wang H."/>
            <person name="Li N."/>
            <person name="Qian L."/>
            <person name="Zhang G."/>
            <person name="Li Y."/>
            <person name="Yang H."/>
            <person name="Liu X."/>
            <person name="Wang J."/>
            <person name="Yin Y."/>
            <person name="Wang J."/>
        </authorList>
    </citation>
    <scope>NUCLEOTIDE SEQUENCE [LARGE SCALE GENOMIC DNA]</scope>
    <source>
        <strain evidence="13">05x7-T-G4-1.051#20</strain>
    </source>
</reference>
<dbReference type="InterPro" id="IPR016187">
    <property type="entry name" value="CTDL_fold"/>
</dbReference>
<dbReference type="InterPro" id="IPR001881">
    <property type="entry name" value="EGF-like_Ca-bd_dom"/>
</dbReference>
<evidence type="ECO:0000256" key="1">
    <source>
        <dbReference type="ARBA" id="ARBA00004167"/>
    </source>
</evidence>
<proteinExistence type="predicted"/>
<dbReference type="EMBL" id="JH817309">
    <property type="protein sequence ID" value="EKC23316.1"/>
    <property type="molecule type" value="Genomic_DNA"/>
</dbReference>
<dbReference type="InParanoid" id="K1QP38"/>
<keyword evidence="2 11" id="KW-0245">EGF-like domain</keyword>
<feature type="domain" description="EGF-like" evidence="12">
    <location>
        <begin position="463"/>
        <end position="499"/>
    </location>
</feature>
<dbReference type="FunFam" id="2.10.25.10:FF:000142">
    <property type="entry name" value="Crumbs cell polarity complex component 2"/>
    <property type="match status" value="1"/>
</dbReference>
<dbReference type="SUPFAM" id="SSF56436">
    <property type="entry name" value="C-type lectin-like"/>
    <property type="match status" value="1"/>
</dbReference>
<dbReference type="Gene3D" id="2.10.25.10">
    <property type="entry name" value="Laminin"/>
    <property type="match status" value="8"/>
</dbReference>
<evidence type="ECO:0000256" key="6">
    <source>
        <dbReference type="ARBA" id="ARBA00022837"/>
    </source>
</evidence>
<comment type="subcellular location">
    <subcellularLocation>
        <location evidence="1">Membrane</location>
        <topology evidence="1">Single-pass membrane protein</topology>
    </subcellularLocation>
</comment>
<dbReference type="InterPro" id="IPR000742">
    <property type="entry name" value="EGF"/>
</dbReference>
<keyword evidence="8" id="KW-0472">Membrane</keyword>
<feature type="disulfide bond" evidence="11">
    <location>
        <begin position="261"/>
        <end position="270"/>
    </location>
</feature>
<evidence type="ECO:0000256" key="9">
    <source>
        <dbReference type="ARBA" id="ARBA00023157"/>
    </source>
</evidence>
<feature type="domain" description="EGF-like" evidence="12">
    <location>
        <begin position="501"/>
        <end position="537"/>
    </location>
</feature>
<dbReference type="GO" id="GO:0007399">
    <property type="term" value="P:nervous system development"/>
    <property type="evidence" value="ECO:0007669"/>
    <property type="project" value="UniProtKB-ARBA"/>
</dbReference>
<dbReference type="Pfam" id="PF12661">
    <property type="entry name" value="hEGF"/>
    <property type="match status" value="1"/>
</dbReference>
<feature type="disulfide bond" evidence="11">
    <location>
        <begin position="375"/>
        <end position="384"/>
    </location>
</feature>
<dbReference type="GO" id="GO:0045197">
    <property type="term" value="P:establishment or maintenance of epithelial cell apical/basal polarity"/>
    <property type="evidence" value="ECO:0007669"/>
    <property type="project" value="TreeGrafter"/>
</dbReference>
<feature type="disulfide bond" evidence="11">
    <location>
        <begin position="299"/>
        <end position="308"/>
    </location>
</feature>
<evidence type="ECO:0000256" key="11">
    <source>
        <dbReference type="PROSITE-ProRule" id="PRU00076"/>
    </source>
</evidence>
<evidence type="ECO:0000313" key="13">
    <source>
        <dbReference type="EMBL" id="EKC23316.1"/>
    </source>
</evidence>
<feature type="disulfide bond" evidence="11">
    <location>
        <begin position="451"/>
        <end position="460"/>
    </location>
</feature>
<dbReference type="GO" id="GO:0120025">
    <property type="term" value="C:plasma membrane bounded cell projection"/>
    <property type="evidence" value="ECO:0007669"/>
    <property type="project" value="UniProtKB-ARBA"/>
</dbReference>
<evidence type="ECO:0000256" key="4">
    <source>
        <dbReference type="ARBA" id="ARBA00022729"/>
    </source>
</evidence>
<dbReference type="PROSITE" id="PS00010">
    <property type="entry name" value="ASX_HYDROXYL"/>
    <property type="match status" value="8"/>
</dbReference>
<evidence type="ECO:0000256" key="8">
    <source>
        <dbReference type="ARBA" id="ARBA00023136"/>
    </source>
</evidence>
<dbReference type="SUPFAM" id="SSF57184">
    <property type="entry name" value="Growth factor receptor domain"/>
    <property type="match status" value="1"/>
</dbReference>
<dbReference type="PROSITE" id="PS01186">
    <property type="entry name" value="EGF_2"/>
    <property type="match status" value="7"/>
</dbReference>